<evidence type="ECO:0000259" key="2">
    <source>
        <dbReference type="Pfam" id="PF12680"/>
    </source>
</evidence>
<dbReference type="InterPro" id="IPR029058">
    <property type="entry name" value="AB_hydrolase_fold"/>
</dbReference>
<dbReference type="SUPFAM" id="SSF54427">
    <property type="entry name" value="NTF2-like"/>
    <property type="match status" value="1"/>
</dbReference>
<organism evidence="3 4">
    <name type="scientific">Achromobacter deleyi</name>
    <dbReference type="NCBI Taxonomy" id="1353891"/>
    <lineage>
        <taxon>Bacteria</taxon>
        <taxon>Pseudomonadati</taxon>
        <taxon>Pseudomonadota</taxon>
        <taxon>Betaproteobacteria</taxon>
        <taxon>Burkholderiales</taxon>
        <taxon>Alcaligenaceae</taxon>
        <taxon>Achromobacter</taxon>
    </lineage>
</organism>
<dbReference type="InterPro" id="IPR037401">
    <property type="entry name" value="SnoaL-like"/>
</dbReference>
<sequence>MTATISTREVTIASHDGQSFGAYLAVPAAGHGPGLVLCQEIFGINDFMRRTAQALAEEGYVVLAPDLFWRQQPGIQLTDGPADMPRAFELYQRFDVDLGIKDIASTLAALRALPEQQGGAGVLGYCLGGKLAYLAACRTDADVAIGYYGVGIEDSLDEAANLRGRLVLHIAEQDGFCPPPARQRILEALGGKPGVELYVYPGMDHAFARTGGAHYDKPSALMAHQRSMAALQRVIGPQFDYSYLWDKHCEYEFGTRDVAATMATMVAEPYVNHIPTMTGGVGYRELSRFYQHHFVNSNPPDTRLVPLSRTVGATQIVDEVLFCFTHTTEIDWMLPGVPPTGKYVEIPLVAIVKFRGDKLCHEHIYWDQASVLVQIGVLDPKGLPVAGRDTARKLLDETLPSNTLMARWQDSENK</sequence>
<dbReference type="Proteomes" id="UP000494111">
    <property type="component" value="Unassembled WGS sequence"/>
</dbReference>
<dbReference type="PANTHER" id="PTHR46623">
    <property type="entry name" value="CARBOXYMETHYLENEBUTENOLIDASE-RELATED"/>
    <property type="match status" value="1"/>
</dbReference>
<dbReference type="RefSeq" id="WP_175193437.1">
    <property type="nucleotide sequence ID" value="NZ_CADIJO010000006.1"/>
</dbReference>
<dbReference type="Pfam" id="PF12680">
    <property type="entry name" value="SnoaL_2"/>
    <property type="match status" value="1"/>
</dbReference>
<dbReference type="InterPro" id="IPR032710">
    <property type="entry name" value="NTF2-like_dom_sf"/>
</dbReference>
<evidence type="ECO:0000259" key="1">
    <source>
        <dbReference type="Pfam" id="PF01738"/>
    </source>
</evidence>
<evidence type="ECO:0008006" key="5">
    <source>
        <dbReference type="Google" id="ProtNLM"/>
    </source>
</evidence>
<dbReference type="SUPFAM" id="SSF53474">
    <property type="entry name" value="alpha/beta-Hydrolases"/>
    <property type="match status" value="1"/>
</dbReference>
<dbReference type="Gene3D" id="3.10.450.50">
    <property type="match status" value="1"/>
</dbReference>
<dbReference type="AlphaFoldDB" id="A0A6S6ZUJ4"/>
<evidence type="ECO:0000313" key="3">
    <source>
        <dbReference type="EMBL" id="CAB3694978.1"/>
    </source>
</evidence>
<gene>
    <name evidence="3" type="ORF">LMG3458_02336</name>
</gene>
<dbReference type="Gene3D" id="3.40.50.1820">
    <property type="entry name" value="alpha/beta hydrolase"/>
    <property type="match status" value="1"/>
</dbReference>
<reference evidence="3 4" key="1">
    <citation type="submission" date="2020-04" db="EMBL/GenBank/DDBJ databases">
        <authorList>
            <person name="De Canck E."/>
        </authorList>
    </citation>
    <scope>NUCLEOTIDE SEQUENCE [LARGE SCALE GENOMIC DNA]</scope>
    <source>
        <strain evidence="3 4">LMG 3458</strain>
    </source>
</reference>
<dbReference type="PANTHER" id="PTHR46623:SF6">
    <property type="entry name" value="ALPHA_BETA-HYDROLASES SUPERFAMILY PROTEIN"/>
    <property type="match status" value="1"/>
</dbReference>
<dbReference type="GO" id="GO:0016787">
    <property type="term" value="F:hydrolase activity"/>
    <property type="evidence" value="ECO:0007669"/>
    <property type="project" value="InterPro"/>
</dbReference>
<dbReference type="EMBL" id="CADIJO010000006">
    <property type="protein sequence ID" value="CAB3694978.1"/>
    <property type="molecule type" value="Genomic_DNA"/>
</dbReference>
<proteinExistence type="predicted"/>
<dbReference type="Pfam" id="PF01738">
    <property type="entry name" value="DLH"/>
    <property type="match status" value="1"/>
</dbReference>
<feature type="domain" description="SnoaL-like" evidence="2">
    <location>
        <begin position="252"/>
        <end position="360"/>
    </location>
</feature>
<accession>A0A6S6ZUJ4</accession>
<dbReference type="InterPro" id="IPR051049">
    <property type="entry name" value="Dienelactone_hydrolase-like"/>
</dbReference>
<feature type="domain" description="Dienelactone hydrolase" evidence="1">
    <location>
        <begin position="20"/>
        <end position="233"/>
    </location>
</feature>
<evidence type="ECO:0000313" key="4">
    <source>
        <dbReference type="Proteomes" id="UP000494111"/>
    </source>
</evidence>
<name>A0A6S6ZUJ4_9BURK</name>
<protein>
    <recommendedName>
        <fullName evidence="5">Carboxymethylenebutenolidase</fullName>
    </recommendedName>
</protein>
<dbReference type="InterPro" id="IPR002925">
    <property type="entry name" value="Dienelactn_hydro"/>
</dbReference>